<accession>A0A7T1F8V1</accession>
<organism evidence="2 3">
    <name type="scientific">Staphylococcus lloydii</name>
    <dbReference type="NCBI Taxonomy" id="2781774"/>
    <lineage>
        <taxon>Bacteria</taxon>
        <taxon>Bacillati</taxon>
        <taxon>Bacillota</taxon>
        <taxon>Bacilli</taxon>
        <taxon>Bacillales</taxon>
        <taxon>Staphylococcaceae</taxon>
        <taxon>Staphylococcus</taxon>
    </lineage>
</organism>
<proteinExistence type="predicted"/>
<reference evidence="2 3" key="1">
    <citation type="submission" date="2020-10" db="EMBL/GenBank/DDBJ databases">
        <title>Closed genome sequences of Staphylococcus lloydii sp. nov. and Staphylococcus durrellii sp. nov. Isolated from Captive Fruit Bats (Pteropus livingstonii).</title>
        <authorList>
            <person name="Fountain K."/>
        </authorList>
    </citation>
    <scope>NUCLEOTIDE SEQUENCE [LARGE SCALE GENOMIC DNA]</scope>
    <source>
        <strain evidence="2 3">23_2_7_LY</strain>
    </source>
</reference>
<name>A0A7T1F8V1_9STAP</name>
<evidence type="ECO:0000259" key="1">
    <source>
        <dbReference type="Pfam" id="PF10651"/>
    </source>
</evidence>
<dbReference type="EMBL" id="CP064056">
    <property type="protein sequence ID" value="QPM74582.1"/>
    <property type="molecule type" value="Genomic_DNA"/>
</dbReference>
<dbReference type="Gene3D" id="2.60.40.3350">
    <property type="match status" value="1"/>
</dbReference>
<dbReference type="RefSeq" id="WP_195718466.1">
    <property type="nucleotide sequence ID" value="NZ_CP064056.1"/>
</dbReference>
<protein>
    <submittedName>
        <fullName evidence="2">Phage baseplate upper protein</fullName>
    </submittedName>
</protein>
<dbReference type="AlphaFoldDB" id="A0A7T1F8V1"/>
<dbReference type="InterPro" id="IPR018913">
    <property type="entry name" value="BppU_N"/>
</dbReference>
<evidence type="ECO:0000313" key="3">
    <source>
        <dbReference type="Proteomes" id="UP000594455"/>
    </source>
</evidence>
<sequence>MSMDKIANLQLETTAQYQSLSNLNVQFWNQDRETAILQFQITRNNYPLALSEENVKVFIALESGDSFLVDDKLEFVDQLNGVVSYTIPTDFMKVVTEVTGQVYVTTLDGEQTIVQRQFTFNVANDLIADLPAEDKIREIKYFSDMRAEVAQMMTKLNSDFENMNDYVTQVSDTTREGIAALTKLIDDKEKAYNDNHEAKMKELNDKGTEYSTKFDEDKQYMDEKFTAFQSSVNGSGLVTTGASKDWQKYKLTNDDGIRTYLTKGSVKDIKALNVGFYETVVAGTTDASEFPKISYGSFVELDVMKSDAGRMQVKLVISGTGRTFNRYIHTDASNDTGWLEMPQFADISTMETTQGSQAKATTAENNAKQYTDTKMLNDKTLIYNGSANGVGTDLNLSETLDNFVFLFIYGSANGVYFTATGNPMDNYNITVSCTNVIDSDGNGGGHYEALLSKTSRTKLKITNDVYFDFGSGVGSGANANKITINKIIGVRKYASIN</sequence>
<dbReference type="Pfam" id="PF10651">
    <property type="entry name" value="BppU_N"/>
    <property type="match status" value="1"/>
</dbReference>
<keyword evidence="3" id="KW-1185">Reference proteome</keyword>
<evidence type="ECO:0000313" key="2">
    <source>
        <dbReference type="EMBL" id="QPM74582.1"/>
    </source>
</evidence>
<dbReference type="KEGG" id="sllo:ISP08_09560"/>
<dbReference type="Proteomes" id="UP000594455">
    <property type="component" value="Chromosome"/>
</dbReference>
<feature type="domain" description="BppU N-terminal" evidence="1">
    <location>
        <begin position="6"/>
        <end position="140"/>
    </location>
</feature>
<gene>
    <name evidence="2" type="ORF">ISP08_09560</name>
</gene>